<organism evidence="10 11">
    <name type="scientific">Cupriavidus gilardii J11</name>
    <dbReference type="NCBI Taxonomy" id="936133"/>
    <lineage>
        <taxon>Bacteria</taxon>
        <taxon>Pseudomonadati</taxon>
        <taxon>Pseudomonadota</taxon>
        <taxon>Betaproteobacteria</taxon>
        <taxon>Burkholderiales</taxon>
        <taxon>Burkholderiaceae</taxon>
        <taxon>Cupriavidus</taxon>
    </lineage>
</organism>
<keyword evidence="3 10" id="KW-0808">Transferase</keyword>
<protein>
    <submittedName>
        <fullName evidence="10">Undecaprenyl-phosphate 4-deoxy-4-formamido-L-arabinose transferase</fullName>
    </submittedName>
</protein>
<keyword evidence="6 8" id="KW-1133">Transmembrane helix</keyword>
<keyword evidence="11" id="KW-1185">Reference proteome</keyword>
<name>A0A562BLZ1_9BURK</name>
<dbReference type="InterPro" id="IPR029044">
    <property type="entry name" value="Nucleotide-diphossugar_trans"/>
</dbReference>
<dbReference type="InterPro" id="IPR001173">
    <property type="entry name" value="Glyco_trans_2-like"/>
</dbReference>
<reference evidence="10 11" key="1">
    <citation type="submission" date="2019-07" db="EMBL/GenBank/DDBJ databases">
        <title>Genome sequencing of lignin-degrading bacterial isolates.</title>
        <authorList>
            <person name="Gladden J."/>
        </authorList>
    </citation>
    <scope>NUCLEOTIDE SEQUENCE [LARGE SCALE GENOMIC DNA]</scope>
    <source>
        <strain evidence="10 11">J11</strain>
    </source>
</reference>
<feature type="transmembrane region" description="Helical" evidence="8">
    <location>
        <begin position="268"/>
        <end position="289"/>
    </location>
</feature>
<keyword evidence="2" id="KW-0328">Glycosyltransferase</keyword>
<dbReference type="GO" id="GO:0009103">
    <property type="term" value="P:lipopolysaccharide biosynthetic process"/>
    <property type="evidence" value="ECO:0007669"/>
    <property type="project" value="UniProtKB-KW"/>
</dbReference>
<dbReference type="EMBL" id="VLJN01000015">
    <property type="protein sequence ID" value="TWG85949.1"/>
    <property type="molecule type" value="Genomic_DNA"/>
</dbReference>
<evidence type="ECO:0000256" key="1">
    <source>
        <dbReference type="ARBA" id="ARBA00022475"/>
    </source>
</evidence>
<evidence type="ECO:0000256" key="2">
    <source>
        <dbReference type="ARBA" id="ARBA00022676"/>
    </source>
</evidence>
<dbReference type="CDD" id="cd04187">
    <property type="entry name" value="DPM1_like_bac"/>
    <property type="match status" value="1"/>
</dbReference>
<proteinExistence type="predicted"/>
<dbReference type="PANTHER" id="PTHR48090">
    <property type="entry name" value="UNDECAPRENYL-PHOSPHATE 4-DEOXY-4-FORMAMIDO-L-ARABINOSE TRANSFERASE-RELATED"/>
    <property type="match status" value="1"/>
</dbReference>
<keyword evidence="4 8" id="KW-0812">Transmembrane</keyword>
<keyword evidence="7 8" id="KW-0472">Membrane</keyword>
<evidence type="ECO:0000256" key="7">
    <source>
        <dbReference type="ARBA" id="ARBA00023136"/>
    </source>
</evidence>
<feature type="domain" description="Glycosyltransferase 2-like" evidence="9">
    <location>
        <begin position="11"/>
        <end position="172"/>
    </location>
</feature>
<evidence type="ECO:0000256" key="3">
    <source>
        <dbReference type="ARBA" id="ARBA00022679"/>
    </source>
</evidence>
<evidence type="ECO:0000256" key="4">
    <source>
        <dbReference type="ARBA" id="ARBA00022692"/>
    </source>
</evidence>
<evidence type="ECO:0000256" key="5">
    <source>
        <dbReference type="ARBA" id="ARBA00022985"/>
    </source>
</evidence>
<evidence type="ECO:0000313" key="10">
    <source>
        <dbReference type="EMBL" id="TWG85949.1"/>
    </source>
</evidence>
<evidence type="ECO:0000259" key="9">
    <source>
        <dbReference type="Pfam" id="PF00535"/>
    </source>
</evidence>
<dbReference type="GO" id="GO:0005886">
    <property type="term" value="C:plasma membrane"/>
    <property type="evidence" value="ECO:0007669"/>
    <property type="project" value="TreeGrafter"/>
</dbReference>
<dbReference type="SUPFAM" id="SSF53448">
    <property type="entry name" value="Nucleotide-diphospho-sugar transferases"/>
    <property type="match status" value="1"/>
</dbReference>
<dbReference type="Pfam" id="PF00535">
    <property type="entry name" value="Glycos_transf_2"/>
    <property type="match status" value="1"/>
</dbReference>
<accession>A0A562BLZ1</accession>
<dbReference type="GO" id="GO:0099621">
    <property type="term" value="F:undecaprenyl-phosphate 4-deoxy-4-formamido-L-arabinose transferase activity"/>
    <property type="evidence" value="ECO:0007669"/>
    <property type="project" value="TreeGrafter"/>
</dbReference>
<feature type="transmembrane region" description="Helical" evidence="8">
    <location>
        <begin position="235"/>
        <end position="256"/>
    </location>
</feature>
<sequence length="328" mass="37129">MSGRPAPVEVSVVIPVYNEEAGLQALFDRLYPVLDGLGAAYEVVFVNDGSTDQSARILARQFHQRPDVTRVVMFNGNFGQHMAILAGFEYTRGDIVITLDADLQNPPEEIPRLVAAIRDGHDYVGTIRRQRQDTAFRRYASRAMNQLRERITKIRMTDQGCMLRGYHRSVVDTINACREVNTFIPALAYTFSSNPIEIEVGHEERHAGESKYSLYQLIRLNFDLVTGFSIVPLQWFSAIGTLLALLSGGLFVTLLVRRFLLGSEVQGVFTLFAFNFFLVGIMLFGIGLLGEYVGRIYQQVRERPRYRIKAVLDRSESVHEDLETPCVR</sequence>
<gene>
    <name evidence="10" type="ORF">L602_002200000040</name>
</gene>
<dbReference type="Gene3D" id="3.90.550.10">
    <property type="entry name" value="Spore Coat Polysaccharide Biosynthesis Protein SpsA, Chain A"/>
    <property type="match status" value="1"/>
</dbReference>
<keyword evidence="5" id="KW-0448">Lipopolysaccharide biosynthesis</keyword>
<dbReference type="AlphaFoldDB" id="A0A562BLZ1"/>
<evidence type="ECO:0000256" key="6">
    <source>
        <dbReference type="ARBA" id="ARBA00022989"/>
    </source>
</evidence>
<keyword evidence="1" id="KW-1003">Cell membrane</keyword>
<dbReference type="Proteomes" id="UP000318141">
    <property type="component" value="Unassembled WGS sequence"/>
</dbReference>
<evidence type="ECO:0000256" key="8">
    <source>
        <dbReference type="SAM" id="Phobius"/>
    </source>
</evidence>
<dbReference type="PANTHER" id="PTHR48090:SF3">
    <property type="entry name" value="UNDECAPRENYL-PHOSPHATE 4-DEOXY-4-FORMAMIDO-L-ARABINOSE TRANSFERASE"/>
    <property type="match status" value="1"/>
</dbReference>
<evidence type="ECO:0000313" key="11">
    <source>
        <dbReference type="Proteomes" id="UP000318141"/>
    </source>
</evidence>
<dbReference type="InterPro" id="IPR050256">
    <property type="entry name" value="Glycosyltransferase_2"/>
</dbReference>
<comment type="caution">
    <text evidence="10">The sequence shown here is derived from an EMBL/GenBank/DDBJ whole genome shotgun (WGS) entry which is preliminary data.</text>
</comment>